<dbReference type="GO" id="GO:0008233">
    <property type="term" value="F:peptidase activity"/>
    <property type="evidence" value="ECO:0007669"/>
    <property type="project" value="UniProtKB-KW"/>
</dbReference>
<evidence type="ECO:0000259" key="2">
    <source>
        <dbReference type="Pfam" id="PF14343"/>
    </source>
</evidence>
<sequence>MNKLRKLMLSALIFLLGVFLVGCGTKDLVSLTGMEKKELYVGDRFGNKIKVENPGDFVQALKTAKAVKDAKGIKSETEADYVLYADDDKIYYDAQGKYLTYVDKSGKKHFYSLDLSALLSKVPGLPPTISAGFSDAEVSKWLDDLTKIKEPAAMLFDRGDKAILVVSAGEKPTGGYSLTLEEVTMLPQKSNGALTLNLRLNPPKDSAAQALSYPYAAFTLSRKADLDVRLIVAAKDGDQVFHVPVAQVAKDQNIILLRPERGSILTERVKMVGFARVYESTFSVEVEDGHNVLGVKTVTASKSAPDWGYFEFWIDLEQATSPYGSIIFVTKSAKDGSRVEELHVPISFGGK</sequence>
<organism evidence="3">
    <name type="scientific">Candidatus Fermentithermobacillus carboniphilus</name>
    <dbReference type="NCBI Taxonomy" id="3085328"/>
    <lineage>
        <taxon>Bacteria</taxon>
        <taxon>Bacillati</taxon>
        <taxon>Bacillota</taxon>
        <taxon>Candidatus Fermentithermobacillia</taxon>
        <taxon>Candidatus Fermentithermobacillales</taxon>
        <taxon>Candidatus Fermentithermobacillaceae</taxon>
        <taxon>Candidatus Fermentithermobacillus</taxon>
    </lineage>
</organism>
<reference evidence="3" key="1">
    <citation type="submission" date="2020-10" db="EMBL/GenBank/DDBJ databases">
        <authorList>
            <person name="Kadnikov V."/>
            <person name="Beletsky A.V."/>
            <person name="Mardanov A.V."/>
            <person name="Karnachuk O.V."/>
            <person name="Ravin N.V."/>
        </authorList>
    </citation>
    <scope>NUCLEOTIDE SEQUENCE</scope>
    <source>
        <strain evidence="3">Bu02</strain>
    </source>
</reference>
<dbReference type="Pfam" id="PF14343">
    <property type="entry name" value="PrcB_C"/>
    <property type="match status" value="1"/>
</dbReference>
<evidence type="ECO:0000259" key="1">
    <source>
        <dbReference type="Pfam" id="PF10648"/>
    </source>
</evidence>
<keyword evidence="3" id="KW-0645">Protease</keyword>
<proteinExistence type="predicted"/>
<name>A0AAT9LG30_9FIRM</name>
<dbReference type="Pfam" id="PF10648">
    <property type="entry name" value="Gmad2"/>
    <property type="match status" value="1"/>
</dbReference>
<dbReference type="KEGG" id="fcz:IMF26_01535"/>
<feature type="domain" description="PrcB C-terminal" evidence="2">
    <location>
        <begin position="163"/>
        <end position="217"/>
    </location>
</feature>
<dbReference type="InterPro" id="IPR025748">
    <property type="entry name" value="PrcB_C_dom"/>
</dbReference>
<accession>A0AAT9LG30</accession>
<dbReference type="EMBL" id="CP062796">
    <property type="protein sequence ID" value="QUL98790.1"/>
    <property type="molecule type" value="Genomic_DNA"/>
</dbReference>
<reference evidence="3" key="2">
    <citation type="journal article" date="2023" name="Biology">
        <title>Prokaryotic Life Associated with Coal-Fire Gas Vents Revealed by Metagenomics.</title>
        <authorList>
            <person name="Kadnikov V.V."/>
            <person name="Mardanov A.V."/>
            <person name="Beletsky A.V."/>
            <person name="Karnachuk O.V."/>
            <person name="Ravin N.V."/>
        </authorList>
    </citation>
    <scope>NUCLEOTIDE SEQUENCE</scope>
    <source>
        <strain evidence="3">Bu02</strain>
    </source>
</reference>
<dbReference type="GO" id="GO:0006508">
    <property type="term" value="P:proteolysis"/>
    <property type="evidence" value="ECO:0007669"/>
    <property type="project" value="UniProtKB-KW"/>
</dbReference>
<protein>
    <submittedName>
        <fullName evidence="3">Protease complex subunit PrcB family protein</fullName>
    </submittedName>
</protein>
<feature type="domain" description="Bacterial spore germination immunoglobulin-like" evidence="1">
    <location>
        <begin position="256"/>
        <end position="337"/>
    </location>
</feature>
<dbReference type="AlphaFoldDB" id="A0AAT9LG30"/>
<dbReference type="InterPro" id="IPR018911">
    <property type="entry name" value="Gmad2_Ig-like_dom"/>
</dbReference>
<gene>
    <name evidence="3" type="ORF">IMF26_01535</name>
</gene>
<dbReference type="PROSITE" id="PS51257">
    <property type="entry name" value="PROKAR_LIPOPROTEIN"/>
    <property type="match status" value="1"/>
</dbReference>
<evidence type="ECO:0000313" key="3">
    <source>
        <dbReference type="EMBL" id="QUL98790.1"/>
    </source>
</evidence>
<keyword evidence="3" id="KW-0378">Hydrolase</keyword>